<organism evidence="1 2">
    <name type="scientific">Burkholderia ubonensis subsp. mesacidophila</name>
    <dbReference type="NCBI Taxonomy" id="265293"/>
    <lineage>
        <taxon>Bacteria</taxon>
        <taxon>Pseudomonadati</taxon>
        <taxon>Pseudomonadota</taxon>
        <taxon>Betaproteobacteria</taxon>
        <taxon>Burkholderiales</taxon>
        <taxon>Burkholderiaceae</taxon>
        <taxon>Burkholderia</taxon>
        <taxon>Burkholderia cepacia complex</taxon>
    </lineage>
</organism>
<reference evidence="1 2" key="1">
    <citation type="submission" date="2017-01" db="EMBL/GenBank/DDBJ databases">
        <title>Whole-Genome Shotgun Sequencing of Two beta-Proteobacterial Species in Search of the Bulgecin Biosynthetic Cluster.</title>
        <authorList>
            <person name="Horsman M.E."/>
            <person name="Marous D.R."/>
            <person name="Li R."/>
            <person name="Oliver R.A."/>
            <person name="Byun B."/>
            <person name="Emrich S.J."/>
            <person name="Boggess B."/>
            <person name="Townsend C.A."/>
            <person name="Mobashery S."/>
        </authorList>
    </citation>
    <scope>NUCLEOTIDE SEQUENCE [LARGE SCALE GENOMIC DNA]</scope>
    <source>
        <strain evidence="1 2">ATCC 31433</strain>
    </source>
</reference>
<dbReference type="AlphaFoldDB" id="A0A2A4F9T0"/>
<proteinExistence type="predicted"/>
<dbReference type="Proteomes" id="UP000217994">
    <property type="component" value="Unassembled WGS sequence"/>
</dbReference>
<dbReference type="RefSeq" id="WP_084909734.1">
    <property type="nucleotide sequence ID" value="NZ_CP020738.1"/>
</dbReference>
<sequence>MKRRSLAVIAITGLLIALPIAAFAFVKPLRVVAPALIPGVTCPDADICTDDASKLGEARQLYGAGYARAAAVTGRFHAAPRVVFCATQACADAFGLGRRAAEAVGNAGVVVAPRGWQTFYLAHELIHFRQAEVLGNVAVATRPRWLIEGMAYALSDDPRHPLGEPFESWRTQFDAWHAALGARDLWDAARGVR</sequence>
<evidence type="ECO:0000313" key="1">
    <source>
        <dbReference type="EMBL" id="PCE29885.1"/>
    </source>
</evidence>
<gene>
    <name evidence="1" type="ORF">BZL54_24050</name>
</gene>
<comment type="caution">
    <text evidence="1">The sequence shown here is derived from an EMBL/GenBank/DDBJ whole genome shotgun (WGS) entry which is preliminary data.</text>
</comment>
<accession>A0A2A4F9T0</accession>
<evidence type="ECO:0000313" key="2">
    <source>
        <dbReference type="Proteomes" id="UP000217994"/>
    </source>
</evidence>
<name>A0A2A4F9T0_9BURK</name>
<dbReference type="EMBL" id="MTZU01000075">
    <property type="protein sequence ID" value="PCE29885.1"/>
    <property type="molecule type" value="Genomic_DNA"/>
</dbReference>
<dbReference type="GeneID" id="69003033"/>
<protein>
    <submittedName>
        <fullName evidence="1">Uncharacterized protein</fullName>
    </submittedName>
</protein>